<evidence type="ECO:0000313" key="4">
    <source>
        <dbReference type="Proteomes" id="UP000001064"/>
    </source>
</evidence>
<dbReference type="VEuPathDB" id="AmoebaDB:DICPUDRAFT_98141"/>
<reference evidence="4" key="1">
    <citation type="journal article" date="2011" name="Genome Biol.">
        <title>Comparative genomics of the social amoebae Dictyostelium discoideum and Dictyostelium purpureum.</title>
        <authorList>
            <consortium name="US DOE Joint Genome Institute (JGI-PGF)"/>
            <person name="Sucgang R."/>
            <person name="Kuo A."/>
            <person name="Tian X."/>
            <person name="Salerno W."/>
            <person name="Parikh A."/>
            <person name="Feasley C.L."/>
            <person name="Dalin E."/>
            <person name="Tu H."/>
            <person name="Huang E."/>
            <person name="Barry K."/>
            <person name="Lindquist E."/>
            <person name="Shapiro H."/>
            <person name="Bruce D."/>
            <person name="Schmutz J."/>
            <person name="Salamov A."/>
            <person name="Fey P."/>
            <person name="Gaudet P."/>
            <person name="Anjard C."/>
            <person name="Babu M.M."/>
            <person name="Basu S."/>
            <person name="Bushmanova Y."/>
            <person name="van der Wel H."/>
            <person name="Katoh-Kurasawa M."/>
            <person name="Dinh C."/>
            <person name="Coutinho P.M."/>
            <person name="Saito T."/>
            <person name="Elias M."/>
            <person name="Schaap P."/>
            <person name="Kay R.R."/>
            <person name="Henrissat B."/>
            <person name="Eichinger L."/>
            <person name="Rivero F."/>
            <person name="Putnam N.H."/>
            <person name="West C.M."/>
            <person name="Loomis W.F."/>
            <person name="Chisholm R.L."/>
            <person name="Shaulsky G."/>
            <person name="Strassmann J.E."/>
            <person name="Queller D.C."/>
            <person name="Kuspa A."/>
            <person name="Grigoriev I.V."/>
        </authorList>
    </citation>
    <scope>NUCLEOTIDE SEQUENCE [LARGE SCALE GENOMIC DNA]</scope>
    <source>
        <strain evidence="4">QSDP1</strain>
    </source>
</reference>
<dbReference type="KEGG" id="dpp:DICPUDRAFT_98141"/>
<accession>F0ZN17</accession>
<sequence>MIRNVLSSKLTLNKVSSAGFQIRNIASLKSEVKKGLFEELFPLATKIDPTSSSFIAIEPIEGTSVNGTLFVDKKTELNSLYGSNLKVPKKGAQDRVDLLVSSNEDKLEMFDSISRSALERSDDFREDMDFHHRQIYQLTPSDFEEMEIRKKKKELHKQECFDEYIKHLAKHHEKPNHLSFIITETLNITNEQIINTLQESIEHPISSYSIKRSKDRTYFGKKMSTMVSIILNSEYDDLTVDKDVYYKRFLNFGIIFNGERHHVIKSSGIKTIEIRISDDADEKIIREIYSKEFNENCNDPNYMKLSIAEASYNPFEMSPKKHIGYCNLTFPTHLQAIKAFEFSKTLTINGKQARPNLSRYIFADNSASSLLIKSLERRKAKQGQEIEHMRKMIDIKEKVKLLEKNLMEIRKRTQANNNNNSGEENDSSNNNNNILKKRLM</sequence>
<feature type="compositionally biased region" description="Low complexity" evidence="2">
    <location>
        <begin position="416"/>
        <end position="433"/>
    </location>
</feature>
<gene>
    <name evidence="3" type="ORF">DICPUDRAFT_98141</name>
</gene>
<proteinExistence type="predicted"/>
<protein>
    <submittedName>
        <fullName evidence="3">Uncharacterized protein</fullName>
    </submittedName>
</protein>
<keyword evidence="1" id="KW-0175">Coiled coil</keyword>
<dbReference type="eggNOG" id="ENOG502RICZ">
    <property type="taxonomic scope" value="Eukaryota"/>
</dbReference>
<dbReference type="GeneID" id="10499422"/>
<dbReference type="InParanoid" id="F0ZN17"/>
<dbReference type="FunCoup" id="F0ZN17">
    <property type="interactions" value="374"/>
</dbReference>
<dbReference type="AlphaFoldDB" id="F0ZN17"/>
<dbReference type="Proteomes" id="UP000001064">
    <property type="component" value="Unassembled WGS sequence"/>
</dbReference>
<evidence type="ECO:0000256" key="1">
    <source>
        <dbReference type="SAM" id="Coils"/>
    </source>
</evidence>
<name>F0ZN17_DICPU</name>
<keyword evidence="4" id="KW-1185">Reference proteome</keyword>
<dbReference type="RefSeq" id="XP_003288800.1">
    <property type="nucleotide sequence ID" value="XM_003288752.1"/>
</dbReference>
<organism evidence="3 4">
    <name type="scientific">Dictyostelium purpureum</name>
    <name type="common">Slime mold</name>
    <dbReference type="NCBI Taxonomy" id="5786"/>
    <lineage>
        <taxon>Eukaryota</taxon>
        <taxon>Amoebozoa</taxon>
        <taxon>Evosea</taxon>
        <taxon>Eumycetozoa</taxon>
        <taxon>Dictyostelia</taxon>
        <taxon>Dictyosteliales</taxon>
        <taxon>Dictyosteliaceae</taxon>
        <taxon>Dictyostelium</taxon>
    </lineage>
</organism>
<evidence type="ECO:0000256" key="2">
    <source>
        <dbReference type="SAM" id="MobiDB-lite"/>
    </source>
</evidence>
<feature type="coiled-coil region" evidence="1">
    <location>
        <begin position="372"/>
        <end position="412"/>
    </location>
</feature>
<dbReference type="EMBL" id="GL871088">
    <property type="protein sequence ID" value="EGC34663.1"/>
    <property type="molecule type" value="Genomic_DNA"/>
</dbReference>
<evidence type="ECO:0000313" key="3">
    <source>
        <dbReference type="EMBL" id="EGC34663.1"/>
    </source>
</evidence>
<feature type="region of interest" description="Disordered" evidence="2">
    <location>
        <begin position="413"/>
        <end position="440"/>
    </location>
</feature>
<dbReference type="OMA" id="DMAYINF"/>